<reference evidence="1 2" key="1">
    <citation type="journal article" date="2021" name="BMC Biol.">
        <title>Horizontally acquired antibacterial genes associated with adaptive radiation of ladybird beetles.</title>
        <authorList>
            <person name="Li H.S."/>
            <person name="Tang X.F."/>
            <person name="Huang Y.H."/>
            <person name="Xu Z.Y."/>
            <person name="Chen M.L."/>
            <person name="Du X.Y."/>
            <person name="Qiu B.Y."/>
            <person name="Chen P.T."/>
            <person name="Zhang W."/>
            <person name="Slipinski A."/>
            <person name="Escalona H.E."/>
            <person name="Waterhouse R.M."/>
            <person name="Zwick A."/>
            <person name="Pang H."/>
        </authorList>
    </citation>
    <scope>NUCLEOTIDE SEQUENCE [LARGE SCALE GENOMIC DNA]</scope>
    <source>
        <strain evidence="1">SYSU2018</strain>
    </source>
</reference>
<gene>
    <name evidence="1" type="ORF">HHI36_016513</name>
</gene>
<proteinExistence type="predicted"/>
<evidence type="ECO:0000313" key="2">
    <source>
        <dbReference type="Proteomes" id="UP001516400"/>
    </source>
</evidence>
<accession>A0ABD2NKT4</accession>
<protein>
    <submittedName>
        <fullName evidence="1">Uncharacterized protein</fullName>
    </submittedName>
</protein>
<dbReference type="EMBL" id="JABFTP020000124">
    <property type="protein sequence ID" value="KAL3278996.1"/>
    <property type="molecule type" value="Genomic_DNA"/>
</dbReference>
<organism evidence="1 2">
    <name type="scientific">Cryptolaemus montrouzieri</name>
    <dbReference type="NCBI Taxonomy" id="559131"/>
    <lineage>
        <taxon>Eukaryota</taxon>
        <taxon>Metazoa</taxon>
        <taxon>Ecdysozoa</taxon>
        <taxon>Arthropoda</taxon>
        <taxon>Hexapoda</taxon>
        <taxon>Insecta</taxon>
        <taxon>Pterygota</taxon>
        <taxon>Neoptera</taxon>
        <taxon>Endopterygota</taxon>
        <taxon>Coleoptera</taxon>
        <taxon>Polyphaga</taxon>
        <taxon>Cucujiformia</taxon>
        <taxon>Coccinelloidea</taxon>
        <taxon>Coccinellidae</taxon>
        <taxon>Scymninae</taxon>
        <taxon>Scymnini</taxon>
        <taxon>Cryptolaemus</taxon>
    </lineage>
</organism>
<comment type="caution">
    <text evidence="1">The sequence shown here is derived from an EMBL/GenBank/DDBJ whole genome shotgun (WGS) entry which is preliminary data.</text>
</comment>
<name>A0ABD2NKT4_9CUCU</name>
<feature type="non-terminal residue" evidence="1">
    <location>
        <position position="1"/>
    </location>
</feature>
<dbReference type="Proteomes" id="UP001516400">
    <property type="component" value="Unassembled WGS sequence"/>
</dbReference>
<dbReference type="AlphaFoldDB" id="A0ABD2NKT4"/>
<evidence type="ECO:0000313" key="1">
    <source>
        <dbReference type="EMBL" id="KAL3278996.1"/>
    </source>
</evidence>
<keyword evidence="2" id="KW-1185">Reference proteome</keyword>
<sequence>VIQQIKESRVAKQKKSKDYYWLSKYDIMGMADEEFVVFRKKHIDEPTIRIIPMEKYFGILKAVHKTDGHDGRLKMCEYFKNKFYIPKRR</sequence>